<dbReference type="PANTHER" id="PTHR30483">
    <property type="entry name" value="LEUCINE-SPECIFIC-BINDING PROTEIN"/>
    <property type="match status" value="1"/>
</dbReference>
<dbReference type="eggNOG" id="COG0683">
    <property type="taxonomic scope" value="Bacteria"/>
</dbReference>
<dbReference type="AlphaFoldDB" id="A0A073IVI6"/>
<organism evidence="5 6">
    <name type="scientific">Synergistes jonesii</name>
    <dbReference type="NCBI Taxonomy" id="2754"/>
    <lineage>
        <taxon>Bacteria</taxon>
        <taxon>Thermotogati</taxon>
        <taxon>Synergistota</taxon>
        <taxon>Synergistia</taxon>
        <taxon>Synergistales</taxon>
        <taxon>Synergistaceae</taxon>
        <taxon>Synergistes</taxon>
    </lineage>
</organism>
<keyword evidence="3" id="KW-0812">Transmembrane</keyword>
<dbReference type="GeneID" id="90982357"/>
<dbReference type="PANTHER" id="PTHR30483:SF6">
    <property type="entry name" value="PERIPLASMIC BINDING PROTEIN OF ABC TRANSPORTER FOR NATURAL AMINO ACIDS"/>
    <property type="match status" value="1"/>
</dbReference>
<feature type="domain" description="Leucine-binding protein" evidence="4">
    <location>
        <begin position="170"/>
        <end position="517"/>
    </location>
</feature>
<dbReference type="Proteomes" id="UP000027665">
    <property type="component" value="Unassembled WGS sequence"/>
</dbReference>
<keyword evidence="6" id="KW-1185">Reference proteome</keyword>
<keyword evidence="2" id="KW-0732">Signal</keyword>
<sequence>MADDFRRVMAELTEEYGVNILEDPDRLSQLLENRCSEAADEVFHLTFALRQLLRDGWRPGSQNPIIGKKEERRFRQLMGFTEKQAERTAELINCALALRSDEEGLAERKDFVAVPGNLKQIGGGIASRPRHAGRDKKNLSSGIMIIVAITFLLLLFFQIGRQRTPVGDELRVAFFAPMSGAGARSAHVRLRAAQLAVERANAMESIRGGYALKVVGFDLPKDPAAAEKAVESAMSDKSFLMMMAADNSCAETIARVAERLEVPLVFVSQTPPEEEEMQNGALPFLYSFSIANDMNYRGKMLSYYASQALLTKSVAYCYDISDGPSKEIFESSRKWAAAFGVSVTAEIPFADIDSRGRLQIAKAAADSGAELVIIAGRTEDKAALISALRSSGYGGLILGEGYADRIYELAGAAAAGSWWINEVSYLDPAIRSVLKDYKRLYNEECPQEETTAAMLAYDGVMWVAAALENAPGFRGEAIRHTLLATRNLPLTHATLTIDPRSHTPLNKAMALVHCADGKGIFQRRIRIGKE</sequence>
<comment type="similarity">
    <text evidence="1">Belongs to the leucine-binding protein family.</text>
</comment>
<evidence type="ECO:0000259" key="4">
    <source>
        <dbReference type="Pfam" id="PF13458"/>
    </source>
</evidence>
<dbReference type="InterPro" id="IPR051010">
    <property type="entry name" value="BCAA_transport"/>
</dbReference>
<dbReference type="InterPro" id="IPR028081">
    <property type="entry name" value="Leu-bd"/>
</dbReference>
<dbReference type="SUPFAM" id="SSF53822">
    <property type="entry name" value="Periplasmic binding protein-like I"/>
    <property type="match status" value="1"/>
</dbReference>
<dbReference type="EMBL" id="JMKI01000002">
    <property type="protein sequence ID" value="KEJ93471.1"/>
    <property type="molecule type" value="Genomic_DNA"/>
</dbReference>
<keyword evidence="3" id="KW-1133">Transmembrane helix</keyword>
<feature type="transmembrane region" description="Helical" evidence="3">
    <location>
        <begin position="138"/>
        <end position="157"/>
    </location>
</feature>
<evidence type="ECO:0000256" key="2">
    <source>
        <dbReference type="ARBA" id="ARBA00022729"/>
    </source>
</evidence>
<proteinExistence type="inferred from homology"/>
<dbReference type="Pfam" id="PF13458">
    <property type="entry name" value="Peripla_BP_6"/>
    <property type="match status" value="1"/>
</dbReference>
<evidence type="ECO:0000313" key="6">
    <source>
        <dbReference type="Proteomes" id="UP000027665"/>
    </source>
</evidence>
<dbReference type="STRING" id="2754.EH55_01470"/>
<keyword evidence="3" id="KW-0472">Membrane</keyword>
<dbReference type="OrthoDB" id="1417at2"/>
<dbReference type="Gene3D" id="3.40.50.2300">
    <property type="match status" value="2"/>
</dbReference>
<evidence type="ECO:0000256" key="1">
    <source>
        <dbReference type="ARBA" id="ARBA00010062"/>
    </source>
</evidence>
<dbReference type="RefSeq" id="WP_037973938.1">
    <property type="nucleotide sequence ID" value="NZ_JMKI01000002.1"/>
</dbReference>
<name>A0A073IVI6_9BACT</name>
<protein>
    <recommendedName>
        <fullName evidence="4">Leucine-binding protein domain-containing protein</fullName>
    </recommendedName>
</protein>
<evidence type="ECO:0000313" key="5">
    <source>
        <dbReference type="EMBL" id="KEJ93471.1"/>
    </source>
</evidence>
<gene>
    <name evidence="5" type="ORF">EH55_01470</name>
</gene>
<evidence type="ECO:0000256" key="3">
    <source>
        <dbReference type="SAM" id="Phobius"/>
    </source>
</evidence>
<comment type="caution">
    <text evidence="5">The sequence shown here is derived from an EMBL/GenBank/DDBJ whole genome shotgun (WGS) entry which is preliminary data.</text>
</comment>
<dbReference type="InterPro" id="IPR028082">
    <property type="entry name" value="Peripla_BP_I"/>
</dbReference>
<accession>A0A073IVI6</accession>
<reference evidence="5 6" key="1">
    <citation type="submission" date="2014-04" db="EMBL/GenBank/DDBJ databases">
        <title>Draft Genome Sequence of Synergistes jonesii.</title>
        <authorList>
            <person name="Coil D.A."/>
            <person name="Eisen J.A."/>
            <person name="Holland-Moritz H.E."/>
        </authorList>
    </citation>
    <scope>NUCLEOTIDE SEQUENCE [LARGE SCALE GENOMIC DNA]</scope>
    <source>
        <strain evidence="5 6">78-1</strain>
    </source>
</reference>